<feature type="compositionally biased region" description="Pro residues" evidence="1">
    <location>
        <begin position="1"/>
        <end position="11"/>
    </location>
</feature>
<gene>
    <name evidence="2" type="ORF">Rsub_10024</name>
</gene>
<evidence type="ECO:0000313" key="3">
    <source>
        <dbReference type="Proteomes" id="UP000247498"/>
    </source>
</evidence>
<dbReference type="InParanoid" id="A0A2V0PHE1"/>
<dbReference type="EMBL" id="BDRX01000096">
    <property type="protein sequence ID" value="GBF97333.1"/>
    <property type="molecule type" value="Genomic_DNA"/>
</dbReference>
<dbReference type="Proteomes" id="UP000247498">
    <property type="component" value="Unassembled WGS sequence"/>
</dbReference>
<feature type="region of interest" description="Disordered" evidence="1">
    <location>
        <begin position="1"/>
        <end position="31"/>
    </location>
</feature>
<accession>A0A2V0PHE1</accession>
<evidence type="ECO:0000256" key="1">
    <source>
        <dbReference type="SAM" id="MobiDB-lite"/>
    </source>
</evidence>
<proteinExistence type="predicted"/>
<dbReference type="OrthoDB" id="10660743at2759"/>
<reference evidence="2 3" key="1">
    <citation type="journal article" date="2018" name="Sci. Rep.">
        <title>Raphidocelis subcapitata (=Pseudokirchneriella subcapitata) provides an insight into genome evolution and environmental adaptations in the Sphaeropleales.</title>
        <authorList>
            <person name="Suzuki S."/>
            <person name="Yamaguchi H."/>
            <person name="Nakajima N."/>
            <person name="Kawachi M."/>
        </authorList>
    </citation>
    <scope>NUCLEOTIDE SEQUENCE [LARGE SCALE GENOMIC DNA]</scope>
    <source>
        <strain evidence="2 3">NIES-35</strain>
    </source>
</reference>
<protein>
    <submittedName>
        <fullName evidence="2">Uncharacterized protein</fullName>
    </submittedName>
</protein>
<name>A0A2V0PHE1_9CHLO</name>
<comment type="caution">
    <text evidence="2">The sequence shown here is derived from an EMBL/GenBank/DDBJ whole genome shotgun (WGS) entry which is preliminary data.</text>
</comment>
<sequence length="285" mass="27316">MRDAPRGPPRPAAAFGHLPRARSQGTWAGGQAPRRLLQQSVSTDTPVFMNAGATGADAAAPLPPSGAYPPPVQAQGKFGAGFLAGAATTAAAGKLLPEAQAAPAAYVVAVPPQPVVASTPTTLGGPLNIRTSTPVTLSTPISVKTPVKQVNTQGVLGAPGQAAHDALGGIVDLAGSLGSLVASILSTVAGGLGIGAAATNLPPPPRFPGLPALPGVRELPSLAGAAAKAAGSLLTPGGLPAAAEALAPLAPVVNALSSAPAAALAAALPLALPVKTPIVSLPAAG</sequence>
<organism evidence="2 3">
    <name type="scientific">Raphidocelis subcapitata</name>
    <dbReference type="NCBI Taxonomy" id="307507"/>
    <lineage>
        <taxon>Eukaryota</taxon>
        <taxon>Viridiplantae</taxon>
        <taxon>Chlorophyta</taxon>
        <taxon>core chlorophytes</taxon>
        <taxon>Chlorophyceae</taxon>
        <taxon>CS clade</taxon>
        <taxon>Sphaeropleales</taxon>
        <taxon>Selenastraceae</taxon>
        <taxon>Raphidocelis</taxon>
    </lineage>
</organism>
<evidence type="ECO:0000313" key="2">
    <source>
        <dbReference type="EMBL" id="GBF97333.1"/>
    </source>
</evidence>
<keyword evidence="3" id="KW-1185">Reference proteome</keyword>
<dbReference type="AlphaFoldDB" id="A0A2V0PHE1"/>